<keyword evidence="3" id="KW-1185">Reference proteome</keyword>
<proteinExistence type="predicted"/>
<gene>
    <name evidence="2" type="ORF">K461DRAFT_282891</name>
</gene>
<dbReference type="AlphaFoldDB" id="A0A9P4IVB9"/>
<feature type="chain" id="PRO_5040167491" description="Extracellular membrane protein CFEM domain-containing protein" evidence="1">
    <location>
        <begin position="20"/>
        <end position="230"/>
    </location>
</feature>
<dbReference type="Proteomes" id="UP000799439">
    <property type="component" value="Unassembled WGS sequence"/>
</dbReference>
<evidence type="ECO:0000256" key="1">
    <source>
        <dbReference type="SAM" id="SignalP"/>
    </source>
</evidence>
<evidence type="ECO:0000313" key="3">
    <source>
        <dbReference type="Proteomes" id="UP000799439"/>
    </source>
</evidence>
<name>A0A9P4IVB9_9PEZI</name>
<organism evidence="2 3">
    <name type="scientific">Myriangium duriaei CBS 260.36</name>
    <dbReference type="NCBI Taxonomy" id="1168546"/>
    <lineage>
        <taxon>Eukaryota</taxon>
        <taxon>Fungi</taxon>
        <taxon>Dikarya</taxon>
        <taxon>Ascomycota</taxon>
        <taxon>Pezizomycotina</taxon>
        <taxon>Dothideomycetes</taxon>
        <taxon>Dothideomycetidae</taxon>
        <taxon>Myriangiales</taxon>
        <taxon>Myriangiaceae</taxon>
        <taxon>Myriangium</taxon>
    </lineage>
</organism>
<dbReference type="EMBL" id="ML996093">
    <property type="protein sequence ID" value="KAF2148435.1"/>
    <property type="molecule type" value="Genomic_DNA"/>
</dbReference>
<evidence type="ECO:0000313" key="2">
    <source>
        <dbReference type="EMBL" id="KAF2148435.1"/>
    </source>
</evidence>
<keyword evidence="1" id="KW-0732">Signal</keyword>
<feature type="signal peptide" evidence="1">
    <location>
        <begin position="1"/>
        <end position="19"/>
    </location>
</feature>
<sequence length="230" mass="22620">MRASIFIATTAAIIGSVVADKCQNSYKNCIALGNPEVYCDCQLATCTGEDSARERDYCSTATAGMTIKTGSATASAAASATPYVDKCQKAYNQCKAWGNTDDYCSCNLATCSGEDSARERDYCSTATAGYVAKTGSASSTVSVAATPYPVVTGKNGTAAVTSPAAGAANGGVKTITTSCTTSTGAAGATGTAGKTGATSTHSVVAYTGAANAAGLSAGLAAVAGVFAFLA</sequence>
<comment type="caution">
    <text evidence="2">The sequence shown here is derived from an EMBL/GenBank/DDBJ whole genome shotgun (WGS) entry which is preliminary data.</text>
</comment>
<reference evidence="2" key="1">
    <citation type="journal article" date="2020" name="Stud. Mycol.">
        <title>101 Dothideomycetes genomes: a test case for predicting lifestyles and emergence of pathogens.</title>
        <authorList>
            <person name="Haridas S."/>
            <person name="Albert R."/>
            <person name="Binder M."/>
            <person name="Bloem J."/>
            <person name="Labutti K."/>
            <person name="Salamov A."/>
            <person name="Andreopoulos B."/>
            <person name="Baker S."/>
            <person name="Barry K."/>
            <person name="Bills G."/>
            <person name="Bluhm B."/>
            <person name="Cannon C."/>
            <person name="Castanera R."/>
            <person name="Culley D."/>
            <person name="Daum C."/>
            <person name="Ezra D."/>
            <person name="Gonzalez J."/>
            <person name="Henrissat B."/>
            <person name="Kuo A."/>
            <person name="Liang C."/>
            <person name="Lipzen A."/>
            <person name="Lutzoni F."/>
            <person name="Magnuson J."/>
            <person name="Mondo S."/>
            <person name="Nolan M."/>
            <person name="Ohm R."/>
            <person name="Pangilinan J."/>
            <person name="Park H.-J."/>
            <person name="Ramirez L."/>
            <person name="Alfaro M."/>
            <person name="Sun H."/>
            <person name="Tritt A."/>
            <person name="Yoshinaga Y."/>
            <person name="Zwiers L.-H."/>
            <person name="Turgeon B."/>
            <person name="Goodwin S."/>
            <person name="Spatafora J."/>
            <person name="Crous P."/>
            <person name="Grigoriev I."/>
        </authorList>
    </citation>
    <scope>NUCLEOTIDE SEQUENCE</scope>
    <source>
        <strain evidence="2">CBS 260.36</strain>
    </source>
</reference>
<accession>A0A9P4IVB9</accession>
<evidence type="ECO:0008006" key="4">
    <source>
        <dbReference type="Google" id="ProtNLM"/>
    </source>
</evidence>
<dbReference type="OrthoDB" id="3836772at2759"/>
<protein>
    <recommendedName>
        <fullName evidence="4">Extracellular membrane protein CFEM domain-containing protein</fullName>
    </recommendedName>
</protein>